<evidence type="ECO:0000259" key="1">
    <source>
        <dbReference type="Pfam" id="PF13460"/>
    </source>
</evidence>
<dbReference type="InterPro" id="IPR036291">
    <property type="entry name" value="NAD(P)-bd_dom_sf"/>
</dbReference>
<gene>
    <name evidence="2" type="ORF">KL86DPRO_50116</name>
</gene>
<dbReference type="AlphaFoldDB" id="A0A212KCK4"/>
<proteinExistence type="predicted"/>
<feature type="domain" description="NAD(P)-binding" evidence="1">
    <location>
        <begin position="8"/>
        <end position="148"/>
    </location>
</feature>
<sequence>MALHAVTGAFGFSGQYITKRLLEAGEEVITLTNSPKRPSSFGGRVKAYPFRFDDAAAMAESLRGVDVLYNTYWVRFNREGMFSHAEAVGNTQVLFEAAKLAKVTRVVHVSITNASEYSPLEYFRGKGLLERALKNSGLSYAIIRPAVLFGPEDILINNIAWTLRRFPVFAMFGNGRYHIQPIHVDDLAKLMVAQGAAKENVTVDAVGPEDYEYRDLVKMMRRELGLKRLIVGIPPELGYRASLVIGKLVGDVFVTREEITGLMADTLHVPGAAPTGETLLSEWVRENKNVLGKRYHGEMERRVDRVRAY</sequence>
<accession>A0A212KCK4</accession>
<evidence type="ECO:0000313" key="2">
    <source>
        <dbReference type="EMBL" id="SBW09265.1"/>
    </source>
</evidence>
<dbReference type="Gene3D" id="3.40.50.720">
    <property type="entry name" value="NAD(P)-binding Rossmann-like Domain"/>
    <property type="match status" value="1"/>
</dbReference>
<organism evidence="2">
    <name type="scientific">uncultured delta proteobacterium</name>
    <dbReference type="NCBI Taxonomy" id="34034"/>
    <lineage>
        <taxon>Bacteria</taxon>
        <taxon>Deltaproteobacteria</taxon>
        <taxon>environmental samples</taxon>
    </lineage>
</organism>
<dbReference type="EMBL" id="FLUQ01000005">
    <property type="protein sequence ID" value="SBW09265.1"/>
    <property type="molecule type" value="Genomic_DNA"/>
</dbReference>
<protein>
    <recommendedName>
        <fullName evidence="1">NAD(P)-binding domain-containing protein</fullName>
    </recommendedName>
</protein>
<dbReference type="InterPro" id="IPR051207">
    <property type="entry name" value="ComplexI_NDUFA9_subunit"/>
</dbReference>
<dbReference type="PANTHER" id="PTHR12126">
    <property type="entry name" value="NADH-UBIQUINONE OXIDOREDUCTASE 39 KDA SUBUNIT-RELATED"/>
    <property type="match status" value="1"/>
</dbReference>
<name>A0A212KCK4_9DELT</name>
<dbReference type="PANTHER" id="PTHR12126:SF11">
    <property type="entry name" value="NADH DEHYDROGENASE [UBIQUINONE] 1 ALPHA SUBCOMPLEX SUBUNIT 9, MITOCHONDRIAL"/>
    <property type="match status" value="1"/>
</dbReference>
<dbReference type="Pfam" id="PF13460">
    <property type="entry name" value="NAD_binding_10"/>
    <property type="match status" value="1"/>
</dbReference>
<reference evidence="2" key="1">
    <citation type="submission" date="2016-04" db="EMBL/GenBank/DDBJ databases">
        <authorList>
            <person name="Evans L.H."/>
            <person name="Alamgir A."/>
            <person name="Owens N."/>
            <person name="Weber N.D."/>
            <person name="Virtaneva K."/>
            <person name="Barbian K."/>
            <person name="Babar A."/>
            <person name="Rosenke K."/>
        </authorList>
    </citation>
    <scope>NUCLEOTIDE SEQUENCE</scope>
    <source>
        <strain evidence="2">86</strain>
    </source>
</reference>
<dbReference type="SUPFAM" id="SSF51735">
    <property type="entry name" value="NAD(P)-binding Rossmann-fold domains"/>
    <property type="match status" value="1"/>
</dbReference>
<dbReference type="GO" id="GO:0044877">
    <property type="term" value="F:protein-containing complex binding"/>
    <property type="evidence" value="ECO:0007669"/>
    <property type="project" value="TreeGrafter"/>
</dbReference>
<dbReference type="InterPro" id="IPR016040">
    <property type="entry name" value="NAD(P)-bd_dom"/>
</dbReference>